<proteinExistence type="inferred from homology"/>
<evidence type="ECO:0000313" key="9">
    <source>
        <dbReference type="Proteomes" id="UP000094329"/>
    </source>
</evidence>
<comment type="caution">
    <text evidence="8">The sequence shown here is derived from an EMBL/GenBank/DDBJ whole genome shotgun (WGS) entry which is preliminary data.</text>
</comment>
<evidence type="ECO:0000313" key="8">
    <source>
        <dbReference type="EMBL" id="ODN41873.1"/>
    </source>
</evidence>
<evidence type="ECO:0000256" key="6">
    <source>
        <dbReference type="SAM" id="MobiDB-lite"/>
    </source>
</evidence>
<protein>
    <submittedName>
        <fullName evidence="8">Aminopeptidase PepB</fullName>
    </submittedName>
</protein>
<dbReference type="CDD" id="cd00433">
    <property type="entry name" value="Peptidase_M17"/>
    <property type="match status" value="1"/>
</dbReference>
<keyword evidence="2 8" id="KW-0031">Aminopeptidase</keyword>
<dbReference type="InterPro" id="IPR000819">
    <property type="entry name" value="Peptidase_M17_C"/>
</dbReference>
<keyword evidence="9" id="KW-1185">Reference proteome</keyword>
<evidence type="ECO:0000256" key="3">
    <source>
        <dbReference type="ARBA" id="ARBA00022670"/>
    </source>
</evidence>
<dbReference type="Proteomes" id="UP000094329">
    <property type="component" value="Unassembled WGS sequence"/>
</dbReference>
<evidence type="ECO:0000259" key="7">
    <source>
        <dbReference type="PROSITE" id="PS00631"/>
    </source>
</evidence>
<dbReference type="Pfam" id="PF12404">
    <property type="entry name" value="DUF3663"/>
    <property type="match status" value="1"/>
</dbReference>
<organism evidence="8 9">
    <name type="scientific">Piscirickettsia litoralis</name>
    <dbReference type="NCBI Taxonomy" id="1891921"/>
    <lineage>
        <taxon>Bacteria</taxon>
        <taxon>Pseudomonadati</taxon>
        <taxon>Pseudomonadota</taxon>
        <taxon>Gammaproteobacteria</taxon>
        <taxon>Thiotrichales</taxon>
        <taxon>Piscirickettsiaceae</taxon>
        <taxon>Piscirickettsia</taxon>
    </lineage>
</organism>
<dbReference type="NCBIfam" id="NF003450">
    <property type="entry name" value="PRK05015.1"/>
    <property type="match status" value="1"/>
</dbReference>
<dbReference type="PROSITE" id="PS00631">
    <property type="entry name" value="CYTOSOL_AP"/>
    <property type="match status" value="1"/>
</dbReference>
<keyword evidence="3" id="KW-0645">Protease</keyword>
<evidence type="ECO:0000256" key="4">
    <source>
        <dbReference type="ARBA" id="ARBA00022801"/>
    </source>
</evidence>
<dbReference type="PANTHER" id="PTHR11963">
    <property type="entry name" value="LEUCINE AMINOPEPTIDASE-RELATED"/>
    <property type="match status" value="1"/>
</dbReference>
<feature type="domain" description="Cytosol aminopeptidase" evidence="7">
    <location>
        <begin position="279"/>
        <end position="286"/>
    </location>
</feature>
<comment type="similarity">
    <text evidence="1">Belongs to the peptidase M17 family.</text>
</comment>
<dbReference type="RefSeq" id="WP_069311675.1">
    <property type="nucleotide sequence ID" value="NZ_MDTU01000001.1"/>
</dbReference>
<dbReference type="GO" id="GO:0004177">
    <property type="term" value="F:aminopeptidase activity"/>
    <property type="evidence" value="ECO:0007669"/>
    <property type="project" value="UniProtKB-KW"/>
</dbReference>
<reference evidence="8 9" key="1">
    <citation type="submission" date="2016-08" db="EMBL/GenBank/DDBJ databases">
        <title>Draft genome sequence of Candidatus Piscirickettsia litoralis, from seawater.</title>
        <authorList>
            <person name="Wan X."/>
            <person name="Lee A.J."/>
            <person name="Hou S."/>
            <person name="Donachie S.P."/>
        </authorList>
    </citation>
    <scope>NUCLEOTIDE SEQUENCE [LARGE SCALE GENOMIC DNA]</scope>
    <source>
        <strain evidence="8 9">Y2</strain>
    </source>
</reference>
<dbReference type="PRINTS" id="PR00481">
    <property type="entry name" value="LAMNOPPTDASE"/>
</dbReference>
<dbReference type="InterPro" id="IPR047620">
    <property type="entry name" value="M17_PepB-like_N"/>
</dbReference>
<accession>A0ABX3A2K9</accession>
<dbReference type="SUPFAM" id="SSF53187">
    <property type="entry name" value="Zn-dependent exopeptidases"/>
    <property type="match status" value="1"/>
</dbReference>
<dbReference type="InterPro" id="IPR011356">
    <property type="entry name" value="Leucine_aapep/pepB"/>
</dbReference>
<sequence>MNVILTTESPCHPWQSNALVSIDKNQAFIHIKALQSQEHITDTLRNIQKAGRKLASWQLAELQCVGESWNLESQWAFHQGVSSPKNTITLNFTGSDKDFTILNQLIRVSDWVKTTTNRPPSDLPPIALAEEALRFITECAPKDTITSEIIQGEGLVEAGLNGTYSVGKGSDQLPAILKLHYHPQKSNKQSTPIAALVGKGITFDSGGYSLKQSTSMLGMKSDMGGAAVITGGLAFAILQGLDQPVDLYLCCAENMVSDHAFRLGDIIQYRNGLNVEVVNTDAEGRLVLADGLILASESGAPLIIDAATLTGGAARAVGPDYNAVMALDQEISQKLLATAESVNEAYWPLPLEPFHRENTPSAYADTANSRPMPGGGSSAASNAAGFLSRFVPNKGKGWLHLDIAGRAFMDNANNLYAAGATAHGFRTIAKMLTK</sequence>
<dbReference type="EMBL" id="MDTU01000001">
    <property type="protein sequence ID" value="ODN41873.1"/>
    <property type="molecule type" value="Genomic_DNA"/>
</dbReference>
<name>A0ABX3A2K9_9GAMM</name>
<gene>
    <name evidence="8" type="ORF">BGC07_01440</name>
</gene>
<keyword evidence="4" id="KW-0378">Hydrolase</keyword>
<dbReference type="PANTHER" id="PTHR11963:SF20">
    <property type="entry name" value="PEPTIDASE B"/>
    <property type="match status" value="1"/>
</dbReference>
<dbReference type="Pfam" id="PF00883">
    <property type="entry name" value="Peptidase_M17"/>
    <property type="match status" value="1"/>
</dbReference>
<evidence type="ECO:0000256" key="1">
    <source>
        <dbReference type="ARBA" id="ARBA00009528"/>
    </source>
</evidence>
<keyword evidence="5" id="KW-0464">Manganese</keyword>
<evidence type="ECO:0000256" key="5">
    <source>
        <dbReference type="ARBA" id="ARBA00023211"/>
    </source>
</evidence>
<evidence type="ECO:0000256" key="2">
    <source>
        <dbReference type="ARBA" id="ARBA00022438"/>
    </source>
</evidence>
<dbReference type="Gene3D" id="3.40.630.10">
    <property type="entry name" value="Zn peptidases"/>
    <property type="match status" value="1"/>
</dbReference>
<feature type="region of interest" description="Disordered" evidence="6">
    <location>
        <begin position="358"/>
        <end position="378"/>
    </location>
</feature>